<dbReference type="CDD" id="cd05233">
    <property type="entry name" value="SDR_c"/>
    <property type="match status" value="1"/>
</dbReference>
<dbReference type="GO" id="GO:0048038">
    <property type="term" value="F:quinone binding"/>
    <property type="evidence" value="ECO:0007669"/>
    <property type="project" value="TreeGrafter"/>
</dbReference>
<name>R6J7Z7_9FIRM</name>
<dbReference type="SMART" id="SM00822">
    <property type="entry name" value="PKS_KR"/>
    <property type="match status" value="1"/>
</dbReference>
<dbReference type="PRINTS" id="PR00080">
    <property type="entry name" value="SDRFAMILY"/>
</dbReference>
<dbReference type="HOGENOM" id="CLU_010194_1_0_9"/>
<dbReference type="PANTHER" id="PTHR42760:SF133">
    <property type="entry name" value="3-OXOACYL-[ACYL-CARRIER-PROTEIN] REDUCTASE"/>
    <property type="match status" value="1"/>
</dbReference>
<proteinExistence type="inferred from homology"/>
<protein>
    <submittedName>
        <fullName evidence="4">Short-chain dehydrogenase/reductase SDR</fullName>
    </submittedName>
</protein>
<dbReference type="RefSeq" id="WP_021718368.1">
    <property type="nucleotide sequence ID" value="NZ_CAUERG010000002.1"/>
</dbReference>
<dbReference type="SUPFAM" id="SSF51735">
    <property type="entry name" value="NAD(P)-binding Rossmann-fold domains"/>
    <property type="match status" value="1"/>
</dbReference>
<evidence type="ECO:0000256" key="1">
    <source>
        <dbReference type="ARBA" id="ARBA00006484"/>
    </source>
</evidence>
<dbReference type="eggNOG" id="COG1028">
    <property type="taxonomic scope" value="Bacteria"/>
</dbReference>
<evidence type="ECO:0000259" key="3">
    <source>
        <dbReference type="SMART" id="SM00822"/>
    </source>
</evidence>
<dbReference type="PRINTS" id="PR00081">
    <property type="entry name" value="GDHRDH"/>
</dbReference>
<dbReference type="InterPro" id="IPR020904">
    <property type="entry name" value="Sc_DH/Rdtase_CS"/>
</dbReference>
<keyword evidence="2" id="KW-0560">Oxidoreductase</keyword>
<reference evidence="4" key="1">
    <citation type="submission" date="2012-11" db="EMBL/GenBank/DDBJ databases">
        <title>Dependencies among metagenomic species, viruses, plasmids and units of genetic variation.</title>
        <authorList>
            <person name="Nielsen H.B."/>
            <person name="Almeida M."/>
            <person name="Juncker A.S."/>
            <person name="Rasmussen S."/>
            <person name="Li J."/>
            <person name="Sunagawa S."/>
            <person name="Plichta D."/>
            <person name="Gautier L."/>
            <person name="Le Chatelier E."/>
            <person name="Peletier E."/>
            <person name="Bonde I."/>
            <person name="Nielsen T."/>
            <person name="Manichanh C."/>
            <person name="Arumugam M."/>
            <person name="Batto J."/>
            <person name="Santos M.B.Q.D."/>
            <person name="Blom N."/>
            <person name="Borruel N."/>
            <person name="Burgdorf K.S."/>
            <person name="Boumezbeur F."/>
            <person name="Casellas F."/>
            <person name="Dore J."/>
            <person name="Guarner F."/>
            <person name="Hansen T."/>
            <person name="Hildebrand F."/>
            <person name="Kaas R.S."/>
            <person name="Kennedy S."/>
            <person name="Kristiansen K."/>
            <person name="Kultima J.R."/>
            <person name="Leonard P."/>
            <person name="Levenez F."/>
            <person name="Lund O."/>
            <person name="Moumen B."/>
            <person name="Le Paslier D."/>
            <person name="Pons N."/>
            <person name="Pedersen O."/>
            <person name="Prifti E."/>
            <person name="Qin J."/>
            <person name="Raes J."/>
            <person name="Tap J."/>
            <person name="Tims S."/>
            <person name="Ussery D.W."/>
            <person name="Yamada T."/>
            <person name="MetaHit consortium"/>
            <person name="Renault P."/>
            <person name="Sicheritz-Ponten T."/>
            <person name="Bork P."/>
            <person name="Wang J."/>
            <person name="Brunak S."/>
            <person name="Ehrlich S.D."/>
        </authorList>
    </citation>
    <scope>NUCLEOTIDE SEQUENCE [LARGE SCALE GENOMIC DNA]</scope>
</reference>
<evidence type="ECO:0000313" key="4">
    <source>
        <dbReference type="EMBL" id="CDB46412.1"/>
    </source>
</evidence>
<organism evidence="4">
    <name type="scientific">Phascolarctobacterium faecium</name>
    <dbReference type="NCBI Taxonomy" id="33025"/>
    <lineage>
        <taxon>Bacteria</taxon>
        <taxon>Bacillati</taxon>
        <taxon>Bacillota</taxon>
        <taxon>Negativicutes</taxon>
        <taxon>Acidaminococcales</taxon>
        <taxon>Acidaminococcaceae</taxon>
        <taxon>Phascolarctobacterium</taxon>
    </lineage>
</organism>
<feature type="domain" description="Ketoreductase" evidence="3">
    <location>
        <begin position="9"/>
        <end position="187"/>
    </location>
</feature>
<dbReference type="AlphaFoldDB" id="R6J7Z7"/>
<dbReference type="GO" id="GO:0016616">
    <property type="term" value="F:oxidoreductase activity, acting on the CH-OH group of donors, NAD or NADP as acceptor"/>
    <property type="evidence" value="ECO:0007669"/>
    <property type="project" value="TreeGrafter"/>
</dbReference>
<accession>R6J7Z7</accession>
<dbReference type="STRING" id="1262914.BN533_01468"/>
<dbReference type="InterPro" id="IPR057326">
    <property type="entry name" value="KR_dom"/>
</dbReference>
<dbReference type="PROSITE" id="PS00061">
    <property type="entry name" value="ADH_SHORT"/>
    <property type="match status" value="1"/>
</dbReference>
<comment type="similarity">
    <text evidence="1">Belongs to the short-chain dehydrogenases/reductases (SDR) family.</text>
</comment>
<evidence type="ECO:0000256" key="2">
    <source>
        <dbReference type="ARBA" id="ARBA00023002"/>
    </source>
</evidence>
<dbReference type="EMBL" id="CBDS010000087">
    <property type="protein sequence ID" value="CDB46412.1"/>
    <property type="molecule type" value="Genomic_DNA"/>
</dbReference>
<dbReference type="GO" id="GO:0006633">
    <property type="term" value="P:fatty acid biosynthetic process"/>
    <property type="evidence" value="ECO:0007669"/>
    <property type="project" value="TreeGrafter"/>
</dbReference>
<comment type="caution">
    <text evidence="4">The sequence shown here is derived from an EMBL/GenBank/DDBJ whole genome shotgun (WGS) entry which is preliminary data.</text>
</comment>
<dbReference type="PANTHER" id="PTHR42760">
    <property type="entry name" value="SHORT-CHAIN DEHYDROGENASES/REDUCTASES FAMILY MEMBER"/>
    <property type="match status" value="1"/>
</dbReference>
<gene>
    <name evidence="4" type="ORF">BN533_01468</name>
</gene>
<dbReference type="Gene3D" id="3.40.50.720">
    <property type="entry name" value="NAD(P)-binding Rossmann-like Domain"/>
    <property type="match status" value="1"/>
</dbReference>
<sequence length="250" mass="26735">MDKFDFNGKKVLVTGASSGVGREVAILLSAMGAKVVIVARRETELQKTLSLMEGSGHSYRVLDLTDFDGIVETVKDIIAKDGEKLDYIAHCAGLAVPIPLRSMSLANISQIFSSNTYSFMALLKCVAQKRLFNDGGAVVGISSCVGVYGQAANAVYGASKGAMDAFMKSAAKELRPRKIRVNTICPCGIKTEMLANQAVKAIEGDAINELPDYLMLPDKIASIVVALLSDSMQYISGVAIDVDEAKTWED</sequence>
<dbReference type="InterPro" id="IPR036291">
    <property type="entry name" value="NAD(P)-bd_dom_sf"/>
</dbReference>
<dbReference type="Pfam" id="PF13561">
    <property type="entry name" value="adh_short_C2"/>
    <property type="match status" value="1"/>
</dbReference>
<dbReference type="InterPro" id="IPR002347">
    <property type="entry name" value="SDR_fam"/>
</dbReference>